<feature type="region of interest" description="Disordered" evidence="1">
    <location>
        <begin position="254"/>
        <end position="277"/>
    </location>
</feature>
<comment type="caution">
    <text evidence="2">The sequence shown here is derived from an EMBL/GenBank/DDBJ whole genome shotgun (WGS) entry which is preliminary data.</text>
</comment>
<dbReference type="AlphaFoldDB" id="A0AAD6WR31"/>
<feature type="region of interest" description="Disordered" evidence="1">
    <location>
        <begin position="1"/>
        <end position="37"/>
    </location>
</feature>
<keyword evidence="3" id="KW-1185">Reference proteome</keyword>
<protein>
    <submittedName>
        <fullName evidence="2">Uncharacterized protein</fullName>
    </submittedName>
</protein>
<evidence type="ECO:0000313" key="2">
    <source>
        <dbReference type="EMBL" id="KAJ7023978.1"/>
    </source>
</evidence>
<proteinExistence type="predicted"/>
<dbReference type="EMBL" id="JARJCM010000177">
    <property type="protein sequence ID" value="KAJ7023978.1"/>
    <property type="molecule type" value="Genomic_DNA"/>
</dbReference>
<dbReference type="Proteomes" id="UP001218188">
    <property type="component" value="Unassembled WGS sequence"/>
</dbReference>
<evidence type="ECO:0000313" key="3">
    <source>
        <dbReference type="Proteomes" id="UP001218188"/>
    </source>
</evidence>
<organism evidence="2 3">
    <name type="scientific">Mycena alexandri</name>
    <dbReference type="NCBI Taxonomy" id="1745969"/>
    <lineage>
        <taxon>Eukaryota</taxon>
        <taxon>Fungi</taxon>
        <taxon>Dikarya</taxon>
        <taxon>Basidiomycota</taxon>
        <taxon>Agaricomycotina</taxon>
        <taxon>Agaricomycetes</taxon>
        <taxon>Agaricomycetidae</taxon>
        <taxon>Agaricales</taxon>
        <taxon>Marasmiineae</taxon>
        <taxon>Mycenaceae</taxon>
        <taxon>Mycena</taxon>
    </lineage>
</organism>
<feature type="compositionally biased region" description="Pro residues" evidence="1">
    <location>
        <begin position="18"/>
        <end position="34"/>
    </location>
</feature>
<name>A0AAD6WR31_9AGAR</name>
<sequence>MALARRCGINATRAARSPPRPLQRPPAARSPPRPAVRLPSAHTPLISLLGACRCARLPEFQQRALGYEAAVNERTLACRGAVRAEVRLFGDHTLFHRIWFQAHHGKHSYAGPSASCATTTASTSSHTNTLPISWIWAREQDLGSRRSCGRACASREKISVEFEGRRTPRELRDIHPESSPIYPTLVITEFYVDFETTVPVHFSQNLKAIHFNLIAREFDASLYIMSIGTRVGSYSAMAELILLWLESHVKNRGREASGKRSDEKTHNDRPGEWANARGGVPQCGDLNYRFLPRRPEGGGRLLSALSEYSSRAPCENARQPFGGTGF</sequence>
<evidence type="ECO:0000256" key="1">
    <source>
        <dbReference type="SAM" id="MobiDB-lite"/>
    </source>
</evidence>
<reference evidence="2" key="1">
    <citation type="submission" date="2023-03" db="EMBL/GenBank/DDBJ databases">
        <title>Massive genome expansion in bonnet fungi (Mycena s.s.) driven by repeated elements and novel gene families across ecological guilds.</title>
        <authorList>
            <consortium name="Lawrence Berkeley National Laboratory"/>
            <person name="Harder C.B."/>
            <person name="Miyauchi S."/>
            <person name="Viragh M."/>
            <person name="Kuo A."/>
            <person name="Thoen E."/>
            <person name="Andreopoulos B."/>
            <person name="Lu D."/>
            <person name="Skrede I."/>
            <person name="Drula E."/>
            <person name="Henrissat B."/>
            <person name="Morin E."/>
            <person name="Kohler A."/>
            <person name="Barry K."/>
            <person name="LaButti K."/>
            <person name="Morin E."/>
            <person name="Salamov A."/>
            <person name="Lipzen A."/>
            <person name="Mereny Z."/>
            <person name="Hegedus B."/>
            <person name="Baldrian P."/>
            <person name="Stursova M."/>
            <person name="Weitz H."/>
            <person name="Taylor A."/>
            <person name="Grigoriev I.V."/>
            <person name="Nagy L.G."/>
            <person name="Martin F."/>
            <person name="Kauserud H."/>
        </authorList>
    </citation>
    <scope>NUCLEOTIDE SEQUENCE</scope>
    <source>
        <strain evidence="2">CBHHK200</strain>
    </source>
</reference>
<accession>A0AAD6WR31</accession>
<gene>
    <name evidence="2" type="ORF">C8F04DRAFT_1192835</name>
</gene>
<feature type="compositionally biased region" description="Basic and acidic residues" evidence="1">
    <location>
        <begin position="254"/>
        <end position="271"/>
    </location>
</feature>